<dbReference type="InterPro" id="IPR011548">
    <property type="entry name" value="HIBADH"/>
</dbReference>
<dbReference type="Pfam" id="PF03446">
    <property type="entry name" value="NAD_binding_2"/>
    <property type="match status" value="1"/>
</dbReference>
<dbReference type="EMBL" id="NCDQ01000073">
    <property type="protein sequence ID" value="OYX04535.1"/>
    <property type="molecule type" value="Genomic_DNA"/>
</dbReference>
<dbReference type="InterPro" id="IPR029154">
    <property type="entry name" value="HIBADH-like_NADP-bd"/>
</dbReference>
<evidence type="ECO:0000256" key="2">
    <source>
        <dbReference type="ARBA" id="ARBA00022456"/>
    </source>
</evidence>
<dbReference type="UniPathway" id="UPA00362"/>
<evidence type="ECO:0000256" key="1">
    <source>
        <dbReference type="ARBA" id="ARBA00009080"/>
    </source>
</evidence>
<comment type="similarity">
    <text evidence="1 6">Belongs to the HIBADH-related family.</text>
</comment>
<reference evidence="9 10" key="1">
    <citation type="submission" date="2017-03" db="EMBL/GenBank/DDBJ databases">
        <title>Lifting the veil on microbial sulfur biogeochemistry in mining wastewaters.</title>
        <authorList>
            <person name="Kantor R.S."/>
            <person name="Colenbrander Nelson T."/>
            <person name="Marshall S."/>
            <person name="Bennett D."/>
            <person name="Apte S."/>
            <person name="Camacho D."/>
            <person name="Thomas B.C."/>
            <person name="Warren L.A."/>
            <person name="Banfield J.F."/>
        </authorList>
    </citation>
    <scope>NUCLEOTIDE SEQUENCE [LARGE SCALE GENOMIC DNA]</scope>
    <source>
        <strain evidence="9">32-67-7</strain>
    </source>
</reference>
<evidence type="ECO:0000256" key="6">
    <source>
        <dbReference type="RuleBase" id="RU910714"/>
    </source>
</evidence>
<protein>
    <recommendedName>
        <fullName evidence="6">3-hydroxyisobutyrate dehydrogenase</fullName>
        <shortName evidence="6">HIBADH</shortName>
        <ecNumber evidence="6">1.1.1.31</ecNumber>
    </recommendedName>
</protein>
<keyword evidence="4 6" id="KW-0520">NAD</keyword>
<organism evidence="9 10">
    <name type="scientific">Caulobacter vibrioides</name>
    <name type="common">Caulobacter crescentus</name>
    <dbReference type="NCBI Taxonomy" id="155892"/>
    <lineage>
        <taxon>Bacteria</taxon>
        <taxon>Pseudomonadati</taxon>
        <taxon>Pseudomonadota</taxon>
        <taxon>Alphaproteobacteria</taxon>
        <taxon>Caulobacterales</taxon>
        <taxon>Caulobacteraceae</taxon>
        <taxon>Caulobacter</taxon>
    </lineage>
</organism>
<comment type="catalytic activity">
    <reaction evidence="6">
        <text>3-hydroxy-2-methylpropanoate + NAD(+) = 2-methyl-3-oxopropanoate + NADH + H(+)</text>
        <dbReference type="Rhea" id="RHEA:17681"/>
        <dbReference type="ChEBI" id="CHEBI:11805"/>
        <dbReference type="ChEBI" id="CHEBI:15378"/>
        <dbReference type="ChEBI" id="CHEBI:57540"/>
        <dbReference type="ChEBI" id="CHEBI:57700"/>
        <dbReference type="ChEBI" id="CHEBI:57945"/>
        <dbReference type="EC" id="1.1.1.31"/>
    </reaction>
</comment>
<dbReference type="SUPFAM" id="SSF48179">
    <property type="entry name" value="6-phosphogluconate dehydrogenase C-terminal domain-like"/>
    <property type="match status" value="1"/>
</dbReference>
<feature type="domain" description="6-phosphogluconate dehydrogenase NADP-binding" evidence="7">
    <location>
        <begin position="25"/>
        <end position="180"/>
    </location>
</feature>
<dbReference type="InterPro" id="IPR036291">
    <property type="entry name" value="NAD(P)-bd_dom_sf"/>
</dbReference>
<proteinExistence type="inferred from homology"/>
<evidence type="ECO:0000259" key="8">
    <source>
        <dbReference type="Pfam" id="PF14833"/>
    </source>
</evidence>
<comment type="pathway">
    <text evidence="6">Amino-acid degradation; L-valine degradation.</text>
</comment>
<dbReference type="AlphaFoldDB" id="A0A258D9A7"/>
<comment type="caution">
    <text evidence="9">The sequence shown here is derived from an EMBL/GenBank/DDBJ whole genome shotgun (WGS) entry which is preliminary data.</text>
</comment>
<dbReference type="InterPro" id="IPR006115">
    <property type="entry name" value="6PGDH_NADP-bd"/>
</dbReference>
<name>A0A258D9A7_CAUVI</name>
<dbReference type="FunFam" id="1.10.1040.10:FF:000006">
    <property type="entry name" value="3-hydroxyisobutyrate dehydrogenase"/>
    <property type="match status" value="1"/>
</dbReference>
<dbReference type="InterPro" id="IPR015815">
    <property type="entry name" value="HIBADH-related"/>
</dbReference>
<dbReference type="InterPro" id="IPR013328">
    <property type="entry name" value="6PGD_dom2"/>
</dbReference>
<dbReference type="GO" id="GO:0051287">
    <property type="term" value="F:NAD binding"/>
    <property type="evidence" value="ECO:0007669"/>
    <property type="project" value="InterPro"/>
</dbReference>
<evidence type="ECO:0000256" key="4">
    <source>
        <dbReference type="ARBA" id="ARBA00023027"/>
    </source>
</evidence>
<sequence length="320" mass="32691">MNKTNDKSRAHEARFAFAGSSGMTRIAFIGLGNMGGGMAANQAKAQHQVRAFDLSATAVERAVAAGCQAAGSVAEAVADAEVVITMLPAGPHVRAVYGEQILAHAPKSTLLIDCSTIDVDSARAVARQAAEAGFRFADAPVSGGIMAAEAGTLAFMVGCTAEDFAAVEAALEPMSRVTIHAGGHGAGQAAKICNNMLLGVSMLGTCEAFALAEKLGLAADRFFEIASKSSGQCWSITSYCPVPGVGPQTPADRGYEGGFASAMMLKDLKLAQEAAARAGASTPMGAQAEALYALFDANGFGGKDFSAVIELLRGRVADLH</sequence>
<feature type="domain" description="3-hydroxyisobutyrate dehydrogenase-like NAD-binding" evidence="8">
    <location>
        <begin position="185"/>
        <end position="312"/>
    </location>
</feature>
<keyword evidence="2 6" id="KW-0101">Branched-chain amino acid catabolism</keyword>
<dbReference type="PANTHER" id="PTHR22981">
    <property type="entry name" value="3-HYDROXYISOBUTYRATE DEHYDROGENASE-RELATED"/>
    <property type="match status" value="1"/>
</dbReference>
<evidence type="ECO:0000259" key="7">
    <source>
        <dbReference type="Pfam" id="PF03446"/>
    </source>
</evidence>
<dbReference type="PIRSF" id="PIRSF000103">
    <property type="entry name" value="HIBADH"/>
    <property type="match status" value="1"/>
</dbReference>
<dbReference type="Proteomes" id="UP000215616">
    <property type="component" value="Unassembled WGS sequence"/>
</dbReference>
<dbReference type="GO" id="GO:0006574">
    <property type="term" value="P:L-valine catabolic process"/>
    <property type="evidence" value="ECO:0007669"/>
    <property type="project" value="UniProtKB-UniPathway"/>
</dbReference>
<dbReference type="Gene3D" id="3.40.50.720">
    <property type="entry name" value="NAD(P)-binding Rossmann-like Domain"/>
    <property type="match status" value="1"/>
</dbReference>
<dbReference type="Pfam" id="PF14833">
    <property type="entry name" value="NAD_binding_11"/>
    <property type="match status" value="1"/>
</dbReference>
<evidence type="ECO:0000313" key="9">
    <source>
        <dbReference type="EMBL" id="OYX04535.1"/>
    </source>
</evidence>
<dbReference type="SUPFAM" id="SSF51735">
    <property type="entry name" value="NAD(P)-binding Rossmann-fold domains"/>
    <property type="match status" value="1"/>
</dbReference>
<dbReference type="InterPro" id="IPR008927">
    <property type="entry name" value="6-PGluconate_DH-like_C_sf"/>
</dbReference>
<evidence type="ECO:0000256" key="5">
    <source>
        <dbReference type="PIRSR" id="PIRSR000103-1"/>
    </source>
</evidence>
<dbReference type="PROSITE" id="PS00895">
    <property type="entry name" value="3_HYDROXYISOBUT_DH"/>
    <property type="match status" value="1"/>
</dbReference>
<accession>A0A258D9A7</accession>
<dbReference type="NCBIfam" id="TIGR01692">
    <property type="entry name" value="HIBADH"/>
    <property type="match status" value="1"/>
</dbReference>
<keyword evidence="3 6" id="KW-0560">Oxidoreductase</keyword>
<evidence type="ECO:0000313" key="10">
    <source>
        <dbReference type="Proteomes" id="UP000215616"/>
    </source>
</evidence>
<dbReference type="PANTHER" id="PTHR22981:SF7">
    <property type="entry name" value="3-HYDROXYISOBUTYRATE DEHYDROGENASE, MITOCHONDRIAL"/>
    <property type="match status" value="1"/>
</dbReference>
<evidence type="ECO:0000256" key="3">
    <source>
        <dbReference type="ARBA" id="ARBA00023002"/>
    </source>
</evidence>
<dbReference type="EC" id="1.1.1.31" evidence="6"/>
<dbReference type="GO" id="GO:0008442">
    <property type="term" value="F:3-hydroxyisobutyrate dehydrogenase activity"/>
    <property type="evidence" value="ECO:0007669"/>
    <property type="project" value="UniProtKB-EC"/>
</dbReference>
<dbReference type="Gene3D" id="1.10.1040.10">
    <property type="entry name" value="N-(1-d-carboxylethyl)-l-norvaline Dehydrogenase, domain 2"/>
    <property type="match status" value="1"/>
</dbReference>
<gene>
    <name evidence="9" type="ORF">B7Z12_06270</name>
</gene>
<dbReference type="GO" id="GO:0050661">
    <property type="term" value="F:NADP binding"/>
    <property type="evidence" value="ECO:0007669"/>
    <property type="project" value="InterPro"/>
</dbReference>
<feature type="active site" evidence="5">
    <location>
        <position position="191"/>
    </location>
</feature>
<dbReference type="InterPro" id="IPR002204">
    <property type="entry name" value="3-OH-isobutyrate_DH-rel_CS"/>
</dbReference>